<sequence length="229" mass="25481">MSKHFCCCIPVRFGVFVFSLFHFLAEGVCAAIVWFWLHLALKGEVVDGNDWSQINNAGKISLGVIAGVFSLLALIAFGGWIGSIARSRALVKIYSTTTWITVIVTAAASGYMLYLVYSGKNFFKGCEVNGQQCEFHFKWWQKFIYTVSTVVALLINCYIASVIGKYVDQLDSENHTWSREYQPAKVAGASTYEPTYYPQQAQEVNQGLLNPAAGPYPYTDHAHRFGSNA</sequence>
<keyword evidence="1" id="KW-0472">Membrane</keyword>
<organism evidence="2 3">
    <name type="scientific">Phanerochaete sordida</name>
    <dbReference type="NCBI Taxonomy" id="48140"/>
    <lineage>
        <taxon>Eukaryota</taxon>
        <taxon>Fungi</taxon>
        <taxon>Dikarya</taxon>
        <taxon>Basidiomycota</taxon>
        <taxon>Agaricomycotina</taxon>
        <taxon>Agaricomycetes</taxon>
        <taxon>Polyporales</taxon>
        <taxon>Phanerochaetaceae</taxon>
        <taxon>Phanerochaete</taxon>
    </lineage>
</organism>
<name>A0A9P3GET7_9APHY</name>
<dbReference type="AlphaFoldDB" id="A0A9P3GET7"/>
<feature type="transmembrane region" description="Helical" evidence="1">
    <location>
        <begin position="143"/>
        <end position="163"/>
    </location>
</feature>
<protein>
    <submittedName>
        <fullName evidence="2">Uncharacterized protein</fullName>
    </submittedName>
</protein>
<dbReference type="OrthoDB" id="7862095at2759"/>
<feature type="transmembrane region" description="Helical" evidence="1">
    <location>
        <begin position="57"/>
        <end position="81"/>
    </location>
</feature>
<keyword evidence="3" id="KW-1185">Reference proteome</keyword>
<proteinExistence type="predicted"/>
<evidence type="ECO:0000313" key="3">
    <source>
        <dbReference type="Proteomes" id="UP000703269"/>
    </source>
</evidence>
<comment type="caution">
    <text evidence="2">The sequence shown here is derived from an EMBL/GenBank/DDBJ whole genome shotgun (WGS) entry which is preliminary data.</text>
</comment>
<evidence type="ECO:0000256" key="1">
    <source>
        <dbReference type="SAM" id="Phobius"/>
    </source>
</evidence>
<feature type="transmembrane region" description="Helical" evidence="1">
    <location>
        <begin position="12"/>
        <end position="37"/>
    </location>
</feature>
<feature type="transmembrane region" description="Helical" evidence="1">
    <location>
        <begin position="93"/>
        <end position="114"/>
    </location>
</feature>
<evidence type="ECO:0000313" key="2">
    <source>
        <dbReference type="EMBL" id="GJE92460.1"/>
    </source>
</evidence>
<keyword evidence="1" id="KW-0812">Transmembrane</keyword>
<keyword evidence="1" id="KW-1133">Transmembrane helix</keyword>
<dbReference type="Proteomes" id="UP000703269">
    <property type="component" value="Unassembled WGS sequence"/>
</dbReference>
<gene>
    <name evidence="2" type="ORF">PsYK624_086140</name>
</gene>
<reference evidence="2 3" key="1">
    <citation type="submission" date="2021-08" db="EMBL/GenBank/DDBJ databases">
        <title>Draft Genome Sequence of Phanerochaete sordida strain YK-624.</title>
        <authorList>
            <person name="Mori T."/>
            <person name="Dohra H."/>
            <person name="Suzuki T."/>
            <person name="Kawagishi H."/>
            <person name="Hirai H."/>
        </authorList>
    </citation>
    <scope>NUCLEOTIDE SEQUENCE [LARGE SCALE GENOMIC DNA]</scope>
    <source>
        <strain evidence="2 3">YK-624</strain>
    </source>
</reference>
<accession>A0A9P3GET7</accession>
<dbReference type="EMBL" id="BPQB01000026">
    <property type="protein sequence ID" value="GJE92460.1"/>
    <property type="molecule type" value="Genomic_DNA"/>
</dbReference>